<gene>
    <name evidence="1" type="ORF">COCC4DRAFT_54915</name>
</gene>
<keyword evidence="2" id="KW-1185">Reference proteome</keyword>
<organism evidence="1 2">
    <name type="scientific">Cochliobolus heterostrophus (strain C4 / ATCC 48331 / race T)</name>
    <name type="common">Southern corn leaf blight fungus</name>
    <name type="synonym">Bipolaris maydis</name>
    <dbReference type="NCBI Taxonomy" id="665024"/>
    <lineage>
        <taxon>Eukaryota</taxon>
        <taxon>Fungi</taxon>
        <taxon>Dikarya</taxon>
        <taxon>Ascomycota</taxon>
        <taxon>Pezizomycotina</taxon>
        <taxon>Dothideomycetes</taxon>
        <taxon>Pleosporomycetidae</taxon>
        <taxon>Pleosporales</taxon>
        <taxon>Pleosporineae</taxon>
        <taxon>Pleosporaceae</taxon>
        <taxon>Bipolaris</taxon>
    </lineage>
</organism>
<sequence>MVTTRVELATLADLGIFSEKKEQDLAAPCPHLNSDEMMDVKSRCWNKEELC</sequence>
<accession>N4WE03</accession>
<evidence type="ECO:0000313" key="1">
    <source>
        <dbReference type="EMBL" id="ENH98488.1"/>
    </source>
</evidence>
<evidence type="ECO:0000313" key="2">
    <source>
        <dbReference type="Proteomes" id="UP000012338"/>
    </source>
</evidence>
<dbReference type="Proteomes" id="UP000012338">
    <property type="component" value="Unassembled WGS sequence"/>
</dbReference>
<dbReference type="EMBL" id="KB733626">
    <property type="protein sequence ID" value="ENH98488.1"/>
    <property type="molecule type" value="Genomic_DNA"/>
</dbReference>
<proteinExistence type="predicted"/>
<reference evidence="2" key="2">
    <citation type="journal article" date="2013" name="PLoS Genet.">
        <title>Comparative genome structure, secondary metabolite, and effector coding capacity across Cochliobolus pathogens.</title>
        <authorList>
            <person name="Condon B.J."/>
            <person name="Leng Y."/>
            <person name="Wu D."/>
            <person name="Bushley K.E."/>
            <person name="Ohm R.A."/>
            <person name="Otillar R."/>
            <person name="Martin J."/>
            <person name="Schackwitz W."/>
            <person name="Grimwood J."/>
            <person name="MohdZainudin N."/>
            <person name="Xue C."/>
            <person name="Wang R."/>
            <person name="Manning V.A."/>
            <person name="Dhillon B."/>
            <person name="Tu Z.J."/>
            <person name="Steffenson B.J."/>
            <person name="Salamov A."/>
            <person name="Sun H."/>
            <person name="Lowry S."/>
            <person name="LaButti K."/>
            <person name="Han J."/>
            <person name="Copeland A."/>
            <person name="Lindquist E."/>
            <person name="Barry K."/>
            <person name="Schmutz J."/>
            <person name="Baker S.E."/>
            <person name="Ciuffetti L.M."/>
            <person name="Grigoriev I.V."/>
            <person name="Zhong S."/>
            <person name="Turgeon B.G."/>
        </authorList>
    </citation>
    <scope>NUCLEOTIDE SEQUENCE [LARGE SCALE GENOMIC DNA]</scope>
    <source>
        <strain evidence="2">C4 / ATCC 48331 / race T</strain>
    </source>
</reference>
<protein>
    <submittedName>
        <fullName evidence="1">Uncharacterized protein</fullName>
    </submittedName>
</protein>
<reference evidence="1 2" key="1">
    <citation type="journal article" date="2012" name="PLoS Pathog.">
        <title>Diverse lifestyles and strategies of plant pathogenesis encoded in the genomes of eighteen Dothideomycetes fungi.</title>
        <authorList>
            <person name="Ohm R.A."/>
            <person name="Feau N."/>
            <person name="Henrissat B."/>
            <person name="Schoch C.L."/>
            <person name="Horwitz B.A."/>
            <person name="Barry K.W."/>
            <person name="Condon B.J."/>
            <person name="Copeland A.C."/>
            <person name="Dhillon B."/>
            <person name="Glaser F."/>
            <person name="Hesse C.N."/>
            <person name="Kosti I."/>
            <person name="LaButti K."/>
            <person name="Lindquist E.A."/>
            <person name="Lucas S."/>
            <person name="Salamov A.A."/>
            <person name="Bradshaw R.E."/>
            <person name="Ciuffetti L."/>
            <person name="Hamelin R.C."/>
            <person name="Kema G.H.J."/>
            <person name="Lawrence C."/>
            <person name="Scott J.A."/>
            <person name="Spatafora J.W."/>
            <person name="Turgeon B.G."/>
            <person name="de Wit P.J.G.M."/>
            <person name="Zhong S."/>
            <person name="Goodwin S.B."/>
            <person name="Grigoriev I.V."/>
        </authorList>
    </citation>
    <scope>NUCLEOTIDE SEQUENCE [LARGE SCALE GENOMIC DNA]</scope>
    <source>
        <strain evidence="2">C4 / ATCC 48331 / race T</strain>
    </source>
</reference>
<name>N4WE03_COCH4</name>
<dbReference type="AlphaFoldDB" id="N4WE03"/>
<dbReference type="HOGENOM" id="CLU_3106195_0_0_1"/>